<dbReference type="OrthoDB" id="6581954at2759"/>
<evidence type="ECO:0000256" key="7">
    <source>
        <dbReference type="PIRSR" id="PIRSR600175-2"/>
    </source>
</evidence>
<dbReference type="PROSITE" id="PS50267">
    <property type="entry name" value="NA_NEUROTRAN_SYMP_3"/>
    <property type="match status" value="1"/>
</dbReference>
<dbReference type="PANTHER" id="PTHR11616">
    <property type="entry name" value="SODIUM/CHLORIDE DEPENDENT TRANSPORTER"/>
    <property type="match status" value="1"/>
</dbReference>
<keyword evidence="10" id="KW-1185">Reference proteome</keyword>
<dbReference type="PANTHER" id="PTHR11616:SF309">
    <property type="entry name" value="TRANSPORTER"/>
    <property type="match status" value="1"/>
</dbReference>
<comment type="caution">
    <text evidence="9">The sequence shown here is derived from an EMBL/GenBank/DDBJ whole genome shotgun (WGS) entry which is preliminary data.</text>
</comment>
<feature type="disulfide bond" evidence="7">
    <location>
        <begin position="66"/>
        <end position="75"/>
    </location>
</feature>
<feature type="transmembrane region" description="Helical" evidence="8">
    <location>
        <begin position="229"/>
        <end position="253"/>
    </location>
</feature>
<name>A0A8T0DSD1_9TREM</name>
<dbReference type="InterPro" id="IPR000175">
    <property type="entry name" value="Na/ntran_symport"/>
</dbReference>
<evidence type="ECO:0000256" key="3">
    <source>
        <dbReference type="ARBA" id="ARBA00022692"/>
    </source>
</evidence>
<dbReference type="GO" id="GO:0046872">
    <property type="term" value="F:metal ion binding"/>
    <property type="evidence" value="ECO:0007669"/>
    <property type="project" value="UniProtKB-KW"/>
</dbReference>
<feature type="transmembrane region" description="Helical" evidence="8">
    <location>
        <begin position="196"/>
        <end position="217"/>
    </location>
</feature>
<feature type="binding site" evidence="6">
    <location>
        <position position="300"/>
    </location>
    <ligand>
        <name>Na(+)</name>
        <dbReference type="ChEBI" id="CHEBI:29101"/>
        <label>1</label>
    </ligand>
</feature>
<evidence type="ECO:0000256" key="1">
    <source>
        <dbReference type="ARBA" id="ARBA00004141"/>
    </source>
</evidence>
<sequence>MSVHLSFSHSRVHLLWEYFSTFHHKGIGYASTLINFLVNSYYTVVLSWGVHYLFASFNSVLPWTRCDQWWNSAHCGQTNSSTAKNGTNVTLPISDPVAEYWENRVLGLSAGIEQVGNIQWELALCLLLVWTVIFLCICRGIKTSGKVMYFTVTSPYLFMIILLIRTALLDGAKEGLRYYLQPDWSKLSDMTVWSDAGTQIFFGYALSLGGLTALGSYNTFHHNSLRDCALFAVMSALTSLLAGCIIFATLGYMALKSNVPIELVAESGPGLAFVIYPKALGTMPGSPFWSVCFFLMLLLLGVDSMGGMFVFQLLDYYSGSRIILIVGFLESVVIGYVYGARRFTQHMKCMYGFSIGWLPQLFWCVITPVFTVVLFIFSVIVYEELSYRRAGQLIPYQFPDWSVKLGWMLAASSVLLIPITMFIQILTTPGNLLQRIRYLLQPRLSDDLKQKLALCKDEDYCPETVWTSFTEPPPLDDRRSP</sequence>
<evidence type="ECO:0000313" key="10">
    <source>
        <dbReference type="Proteomes" id="UP000699462"/>
    </source>
</evidence>
<feature type="transmembrane region" description="Helical" evidence="8">
    <location>
        <begin position="118"/>
        <end position="137"/>
    </location>
</feature>
<protein>
    <submittedName>
        <fullName evidence="9">Uncharacterized protein</fullName>
    </submittedName>
</protein>
<dbReference type="PRINTS" id="PR00176">
    <property type="entry name" value="NANEUSMPORT"/>
</dbReference>
<feature type="transmembrane region" description="Helical" evidence="8">
    <location>
        <begin position="322"/>
        <end position="340"/>
    </location>
</feature>
<dbReference type="AlphaFoldDB" id="A0A8T0DSD1"/>
<reference evidence="9 10" key="1">
    <citation type="submission" date="2019-07" db="EMBL/GenBank/DDBJ databases">
        <title>Annotation for the trematode Paragonimus westermani.</title>
        <authorList>
            <person name="Choi Y.-J."/>
        </authorList>
    </citation>
    <scope>NUCLEOTIDE SEQUENCE [LARGE SCALE GENOMIC DNA]</scope>
    <source>
        <strain evidence="9">180907_Pwestermani</strain>
    </source>
</reference>
<dbReference type="GO" id="GO:0005886">
    <property type="term" value="C:plasma membrane"/>
    <property type="evidence" value="ECO:0007669"/>
    <property type="project" value="TreeGrafter"/>
</dbReference>
<evidence type="ECO:0000256" key="8">
    <source>
        <dbReference type="SAM" id="Phobius"/>
    </source>
</evidence>
<evidence type="ECO:0000256" key="5">
    <source>
        <dbReference type="ARBA" id="ARBA00023136"/>
    </source>
</evidence>
<feature type="transmembrane region" description="Helical" evidence="8">
    <location>
        <begin position="149"/>
        <end position="168"/>
    </location>
</feature>
<organism evidence="9 10">
    <name type="scientific">Paragonimus westermani</name>
    <dbReference type="NCBI Taxonomy" id="34504"/>
    <lineage>
        <taxon>Eukaryota</taxon>
        <taxon>Metazoa</taxon>
        <taxon>Spiralia</taxon>
        <taxon>Lophotrochozoa</taxon>
        <taxon>Platyhelminthes</taxon>
        <taxon>Trematoda</taxon>
        <taxon>Digenea</taxon>
        <taxon>Plagiorchiida</taxon>
        <taxon>Troglotremata</taxon>
        <taxon>Troglotrematidae</taxon>
        <taxon>Paragonimus</taxon>
    </lineage>
</organism>
<feature type="transmembrane region" description="Helical" evidence="8">
    <location>
        <begin position="288"/>
        <end position="310"/>
    </location>
</feature>
<keyword evidence="7" id="KW-1015">Disulfide bond</keyword>
<dbReference type="Proteomes" id="UP000699462">
    <property type="component" value="Unassembled WGS sequence"/>
</dbReference>
<feature type="transmembrane region" description="Helical" evidence="8">
    <location>
        <begin position="33"/>
        <end position="54"/>
    </location>
</feature>
<comment type="subcellular location">
    <subcellularLocation>
        <location evidence="1">Membrane</location>
        <topology evidence="1">Multi-pass membrane protein</topology>
    </subcellularLocation>
</comment>
<proteinExistence type="predicted"/>
<evidence type="ECO:0000256" key="6">
    <source>
        <dbReference type="PIRSR" id="PIRSR600175-1"/>
    </source>
</evidence>
<dbReference type="SUPFAM" id="SSF161070">
    <property type="entry name" value="SNF-like"/>
    <property type="match status" value="1"/>
</dbReference>
<evidence type="ECO:0000313" key="9">
    <source>
        <dbReference type="EMBL" id="KAF8570663.1"/>
    </source>
</evidence>
<feature type="transmembrane region" description="Helical" evidence="8">
    <location>
        <begin position="405"/>
        <end position="427"/>
    </location>
</feature>
<accession>A0A8T0DSD1</accession>
<dbReference type="Pfam" id="PF00209">
    <property type="entry name" value="SNF"/>
    <property type="match status" value="1"/>
</dbReference>
<keyword evidence="2" id="KW-0813">Transport</keyword>
<evidence type="ECO:0000256" key="4">
    <source>
        <dbReference type="ARBA" id="ARBA00022989"/>
    </source>
</evidence>
<feature type="transmembrane region" description="Helical" evidence="8">
    <location>
        <begin position="361"/>
        <end position="382"/>
    </location>
</feature>
<dbReference type="GO" id="GO:0006865">
    <property type="term" value="P:amino acid transport"/>
    <property type="evidence" value="ECO:0007669"/>
    <property type="project" value="TreeGrafter"/>
</dbReference>
<dbReference type="EMBL" id="JTDF01000988">
    <property type="protein sequence ID" value="KAF8570663.1"/>
    <property type="molecule type" value="Genomic_DNA"/>
</dbReference>
<gene>
    <name evidence="9" type="ORF">P879_06694</name>
</gene>
<feature type="binding site" evidence="6">
    <location>
        <position position="304"/>
    </location>
    <ligand>
        <name>Na(+)</name>
        <dbReference type="ChEBI" id="CHEBI:29101"/>
        <label>1</label>
    </ligand>
</feature>
<keyword evidence="6" id="KW-0479">Metal-binding</keyword>
<keyword evidence="4 8" id="KW-1133">Transmembrane helix</keyword>
<keyword evidence="3 8" id="KW-0812">Transmembrane</keyword>
<dbReference type="InterPro" id="IPR037272">
    <property type="entry name" value="SNS_sf"/>
</dbReference>
<dbReference type="GO" id="GO:0035725">
    <property type="term" value="P:sodium ion transmembrane transport"/>
    <property type="evidence" value="ECO:0007669"/>
    <property type="project" value="TreeGrafter"/>
</dbReference>
<evidence type="ECO:0000256" key="2">
    <source>
        <dbReference type="ARBA" id="ARBA00022448"/>
    </source>
</evidence>
<keyword evidence="6" id="KW-0915">Sodium</keyword>
<feature type="binding site" evidence="6">
    <location>
        <position position="303"/>
    </location>
    <ligand>
        <name>Na(+)</name>
        <dbReference type="ChEBI" id="CHEBI:29101"/>
        <label>1</label>
    </ligand>
</feature>
<keyword evidence="5 8" id="KW-0472">Membrane</keyword>